<dbReference type="EC" id="1.11.1.9" evidence="2"/>
<gene>
    <name evidence="10" type="ORF">FA10DRAFT_282943</name>
</gene>
<dbReference type="InterPro" id="IPR011899">
    <property type="entry name" value="Glutaredoxin_euk/vir"/>
</dbReference>
<dbReference type="PANTHER" id="PTHR45694:SF18">
    <property type="entry name" value="GLUTAREDOXIN-1-RELATED"/>
    <property type="match status" value="1"/>
</dbReference>
<evidence type="ECO:0000259" key="9">
    <source>
        <dbReference type="Pfam" id="PF00462"/>
    </source>
</evidence>
<name>A0A316YV43_9BASI</name>
<keyword evidence="4" id="KW-0249">Electron transport</keyword>
<keyword evidence="6" id="KW-0676">Redox-active center</keyword>
<dbReference type="RefSeq" id="XP_025380485.1">
    <property type="nucleotide sequence ID" value="XM_025523803.1"/>
</dbReference>
<dbReference type="GeneID" id="37045719"/>
<reference evidence="10 11" key="1">
    <citation type="journal article" date="2018" name="Mol. Biol. Evol.">
        <title>Broad Genomic Sampling Reveals a Smut Pathogenic Ancestry of the Fungal Clade Ustilaginomycotina.</title>
        <authorList>
            <person name="Kijpornyongpan T."/>
            <person name="Mondo S.J."/>
            <person name="Barry K."/>
            <person name="Sandor L."/>
            <person name="Lee J."/>
            <person name="Lipzen A."/>
            <person name="Pangilinan J."/>
            <person name="LaButti K."/>
            <person name="Hainaut M."/>
            <person name="Henrissat B."/>
            <person name="Grigoriev I.V."/>
            <person name="Spatafora J.W."/>
            <person name="Aime M.C."/>
        </authorList>
    </citation>
    <scope>NUCLEOTIDE SEQUENCE [LARGE SCALE GENOMIC DNA]</scope>
    <source>
        <strain evidence="10 11">MCA 4198</strain>
    </source>
</reference>
<evidence type="ECO:0000256" key="2">
    <source>
        <dbReference type="ARBA" id="ARBA00012310"/>
    </source>
</evidence>
<evidence type="ECO:0000256" key="4">
    <source>
        <dbReference type="ARBA" id="ARBA00022982"/>
    </source>
</evidence>
<keyword evidence="11" id="KW-1185">Reference proteome</keyword>
<dbReference type="PANTHER" id="PTHR45694">
    <property type="entry name" value="GLUTAREDOXIN 2"/>
    <property type="match status" value="1"/>
</dbReference>
<dbReference type="PRINTS" id="PR00160">
    <property type="entry name" value="GLUTAREDOXIN"/>
</dbReference>
<dbReference type="AlphaFoldDB" id="A0A316YV43"/>
<dbReference type="OrthoDB" id="418495at2759"/>
<evidence type="ECO:0000313" key="11">
    <source>
        <dbReference type="Proteomes" id="UP000245768"/>
    </source>
</evidence>
<feature type="domain" description="Glutaredoxin" evidence="9">
    <location>
        <begin position="59"/>
        <end position="122"/>
    </location>
</feature>
<evidence type="ECO:0000256" key="1">
    <source>
        <dbReference type="ARBA" id="ARBA00000217"/>
    </source>
</evidence>
<dbReference type="GO" id="GO:0034599">
    <property type="term" value="P:cellular response to oxidative stress"/>
    <property type="evidence" value="ECO:0007669"/>
    <property type="project" value="TreeGrafter"/>
</dbReference>
<dbReference type="FunFam" id="3.40.30.10:FF:000026">
    <property type="entry name" value="Glutaredoxin 2"/>
    <property type="match status" value="1"/>
</dbReference>
<dbReference type="GO" id="GO:0005634">
    <property type="term" value="C:nucleus"/>
    <property type="evidence" value="ECO:0007669"/>
    <property type="project" value="TreeGrafter"/>
</dbReference>
<protein>
    <recommendedName>
        <fullName evidence="2">glutathione peroxidase</fullName>
        <ecNumber evidence="2">1.11.1.9</ecNumber>
    </recommendedName>
</protein>
<dbReference type="InterPro" id="IPR011767">
    <property type="entry name" value="GLR_AS"/>
</dbReference>
<evidence type="ECO:0000256" key="6">
    <source>
        <dbReference type="ARBA" id="ARBA00023284"/>
    </source>
</evidence>
<evidence type="ECO:0000256" key="3">
    <source>
        <dbReference type="ARBA" id="ARBA00022448"/>
    </source>
</evidence>
<evidence type="ECO:0000256" key="5">
    <source>
        <dbReference type="ARBA" id="ARBA00023157"/>
    </source>
</evidence>
<keyword evidence="5" id="KW-1015">Disulfide bond</keyword>
<feature type="compositionally biased region" description="Polar residues" evidence="8">
    <location>
        <begin position="28"/>
        <end position="37"/>
    </location>
</feature>
<dbReference type="FunCoup" id="A0A316YV43">
    <property type="interactions" value="208"/>
</dbReference>
<proteinExistence type="predicted"/>
<dbReference type="PROSITE" id="PS51354">
    <property type="entry name" value="GLUTAREDOXIN_2"/>
    <property type="match status" value="1"/>
</dbReference>
<dbReference type="GO" id="GO:0004602">
    <property type="term" value="F:glutathione peroxidase activity"/>
    <property type="evidence" value="ECO:0007669"/>
    <property type="project" value="UniProtKB-EC"/>
</dbReference>
<dbReference type="GO" id="GO:0005737">
    <property type="term" value="C:cytoplasm"/>
    <property type="evidence" value="ECO:0007669"/>
    <property type="project" value="TreeGrafter"/>
</dbReference>
<dbReference type="CDD" id="cd03419">
    <property type="entry name" value="GRX_GRXh_1_2_like"/>
    <property type="match status" value="1"/>
</dbReference>
<dbReference type="InterPro" id="IPR036249">
    <property type="entry name" value="Thioredoxin-like_sf"/>
</dbReference>
<accession>A0A316YV43</accession>
<keyword evidence="3" id="KW-0813">Transport</keyword>
<feature type="compositionally biased region" description="Basic residues" evidence="8">
    <location>
        <begin position="1"/>
        <end position="18"/>
    </location>
</feature>
<organism evidence="10 11">
    <name type="scientific">Acaromyces ingoldii</name>
    <dbReference type="NCBI Taxonomy" id="215250"/>
    <lineage>
        <taxon>Eukaryota</taxon>
        <taxon>Fungi</taxon>
        <taxon>Dikarya</taxon>
        <taxon>Basidiomycota</taxon>
        <taxon>Ustilaginomycotina</taxon>
        <taxon>Exobasidiomycetes</taxon>
        <taxon>Exobasidiales</taxon>
        <taxon>Cryptobasidiaceae</taxon>
        <taxon>Acaromyces</taxon>
    </lineage>
</organism>
<dbReference type="SUPFAM" id="SSF52833">
    <property type="entry name" value="Thioredoxin-like"/>
    <property type="match status" value="1"/>
</dbReference>
<evidence type="ECO:0000256" key="8">
    <source>
        <dbReference type="SAM" id="MobiDB-lite"/>
    </source>
</evidence>
<comment type="catalytic activity">
    <reaction evidence="7">
        <text>1-chloro-2,4-dinitrobenzene + glutathione = 2,4-dinitrophenyl-S-glutathione + chloride + H(+)</text>
        <dbReference type="Rhea" id="RHEA:51220"/>
        <dbReference type="ChEBI" id="CHEBI:15378"/>
        <dbReference type="ChEBI" id="CHEBI:17996"/>
        <dbReference type="ChEBI" id="CHEBI:34718"/>
        <dbReference type="ChEBI" id="CHEBI:57925"/>
        <dbReference type="ChEBI" id="CHEBI:133977"/>
        <dbReference type="EC" id="2.5.1.18"/>
    </reaction>
</comment>
<dbReference type="EMBL" id="KZ819634">
    <property type="protein sequence ID" value="PWN93287.1"/>
    <property type="molecule type" value="Genomic_DNA"/>
</dbReference>
<dbReference type="STRING" id="215250.A0A316YV43"/>
<dbReference type="Gene3D" id="3.40.30.10">
    <property type="entry name" value="Glutaredoxin"/>
    <property type="match status" value="1"/>
</dbReference>
<comment type="catalytic activity">
    <reaction evidence="1">
        <text>2 glutathione + H2O2 = glutathione disulfide + 2 H2O</text>
        <dbReference type="Rhea" id="RHEA:16833"/>
        <dbReference type="ChEBI" id="CHEBI:15377"/>
        <dbReference type="ChEBI" id="CHEBI:16240"/>
        <dbReference type="ChEBI" id="CHEBI:57925"/>
        <dbReference type="ChEBI" id="CHEBI:58297"/>
        <dbReference type="EC" id="1.11.1.9"/>
    </reaction>
</comment>
<dbReference type="Proteomes" id="UP000245768">
    <property type="component" value="Unassembled WGS sequence"/>
</dbReference>
<evidence type="ECO:0000256" key="7">
    <source>
        <dbReference type="ARBA" id="ARBA00035808"/>
    </source>
</evidence>
<dbReference type="GO" id="GO:0015038">
    <property type="term" value="F:glutathione disulfide oxidoreductase activity"/>
    <property type="evidence" value="ECO:0007669"/>
    <property type="project" value="TreeGrafter"/>
</dbReference>
<dbReference type="PROSITE" id="PS00195">
    <property type="entry name" value="GLUTAREDOXIN_1"/>
    <property type="match status" value="1"/>
</dbReference>
<sequence length="149" mass="16226">MTKHSHAQQQKRHLRHNRQSPPPPTTAKLGSSLSTSSFDEDQMATARKLVDQMVASSRVAIFSKSYCPYCMSAKRTIKGLNLPAGVTTLELDHEKDGAAIQAYLLDKTGQRTVPNIFIGGVHLGGNDDLGSAQRSGKLKQLLEQSEPQA</sequence>
<dbReference type="InParanoid" id="A0A316YV43"/>
<dbReference type="Pfam" id="PF00462">
    <property type="entry name" value="Glutaredoxin"/>
    <property type="match status" value="1"/>
</dbReference>
<dbReference type="GO" id="GO:0004364">
    <property type="term" value="F:glutathione transferase activity"/>
    <property type="evidence" value="ECO:0007669"/>
    <property type="project" value="UniProtKB-EC"/>
</dbReference>
<dbReference type="InterPro" id="IPR002109">
    <property type="entry name" value="Glutaredoxin"/>
</dbReference>
<dbReference type="NCBIfam" id="TIGR02180">
    <property type="entry name" value="GRX_euk"/>
    <property type="match status" value="1"/>
</dbReference>
<evidence type="ECO:0000313" key="10">
    <source>
        <dbReference type="EMBL" id="PWN93287.1"/>
    </source>
</evidence>
<dbReference type="InterPro" id="IPR014025">
    <property type="entry name" value="Glutaredoxin_subgr"/>
</dbReference>
<feature type="region of interest" description="Disordered" evidence="8">
    <location>
        <begin position="1"/>
        <end position="37"/>
    </location>
</feature>